<keyword evidence="1" id="KW-1133">Transmembrane helix</keyword>
<evidence type="ECO:0000256" key="1">
    <source>
        <dbReference type="SAM" id="Phobius"/>
    </source>
</evidence>
<name>W5SBD3_9SPIR</name>
<dbReference type="AlphaFoldDB" id="W5SBD3"/>
<accession>W5SBD3</accession>
<dbReference type="EMBL" id="CP004181">
    <property type="protein sequence ID" value="AHH04384.1"/>
    <property type="molecule type" value="Genomic_DNA"/>
</dbReference>
<keyword evidence="1" id="KW-0812">Transmembrane</keyword>
<feature type="transmembrane region" description="Helical" evidence="1">
    <location>
        <begin position="21"/>
        <end position="43"/>
    </location>
</feature>
<sequence length="56" mass="6371">MKNGHAILLEKLKVGNRMLNLISLIGIPIIISIIMSIISKFFINRKNFCEQGLILF</sequence>
<evidence type="ECO:0000313" key="2">
    <source>
        <dbReference type="EMBL" id="AHH04384.1"/>
    </source>
</evidence>
<organism evidence="2">
    <name type="scientific">Borrelia nietonii YOR</name>
    <dbReference type="NCBI Taxonomy" id="1293576"/>
    <lineage>
        <taxon>Bacteria</taxon>
        <taxon>Pseudomonadati</taxon>
        <taxon>Spirochaetota</taxon>
        <taxon>Spirochaetia</taxon>
        <taxon>Spirochaetales</taxon>
        <taxon>Borreliaceae</taxon>
        <taxon>Borrelia</taxon>
        <taxon>Borrelia nietonii</taxon>
    </lineage>
</organism>
<protein>
    <submittedName>
        <fullName evidence="2">BDR-repeat family protein</fullName>
    </submittedName>
</protein>
<proteinExistence type="predicted"/>
<dbReference type="HOGENOM" id="CLU_207683_0_0_12"/>
<keyword evidence="2" id="KW-0614">Plasmid</keyword>
<geneLocation type="plasmid" evidence="2">
    <name>unnamed</name>
</geneLocation>
<gene>
    <name evidence="2" type="ORF">BHY_1434</name>
</gene>
<reference evidence="2" key="1">
    <citation type="submission" date="2013-02" db="EMBL/GenBank/DDBJ databases">
        <title>Comparative genomics of Borrelia species.</title>
        <authorList>
            <person name="Schwan T.G."/>
            <person name="Raffel S.J."/>
            <person name="Porcella S.F."/>
        </authorList>
    </citation>
    <scope>NUCLEOTIDE SEQUENCE</scope>
    <source>
        <strain evidence="2">YOR</strain>
        <plasmid evidence="2">unnamed</plasmid>
    </source>
</reference>
<keyword evidence="1" id="KW-0472">Membrane</keyword>